<evidence type="ECO:0000313" key="2">
    <source>
        <dbReference type="Proteomes" id="UP001464891"/>
    </source>
</evidence>
<organism evidence="1 2">
    <name type="scientific">Trichocoleus desertorum GB2-A4</name>
    <dbReference type="NCBI Taxonomy" id="2933944"/>
    <lineage>
        <taxon>Bacteria</taxon>
        <taxon>Bacillati</taxon>
        <taxon>Cyanobacteriota</taxon>
        <taxon>Cyanophyceae</taxon>
        <taxon>Leptolyngbyales</taxon>
        <taxon>Trichocoleusaceae</taxon>
        <taxon>Trichocoleus</taxon>
    </lineage>
</organism>
<name>A0ABV0J368_9CYAN</name>
<dbReference type="Proteomes" id="UP001464891">
    <property type="component" value="Unassembled WGS sequence"/>
</dbReference>
<dbReference type="RefSeq" id="WP_199298963.1">
    <property type="nucleotide sequence ID" value="NZ_JAMPKM010000002.1"/>
</dbReference>
<gene>
    <name evidence="1" type="ORF">NC998_03845</name>
</gene>
<reference evidence="1 2" key="1">
    <citation type="submission" date="2022-04" db="EMBL/GenBank/DDBJ databases">
        <title>Positive selection, recombination, and allopatry shape intraspecific diversity of widespread and dominant cyanobacteria.</title>
        <authorList>
            <person name="Wei J."/>
            <person name="Shu W."/>
            <person name="Hu C."/>
        </authorList>
    </citation>
    <scope>NUCLEOTIDE SEQUENCE [LARGE SCALE GENOMIC DNA]</scope>
    <source>
        <strain evidence="1 2">GB2-A4</strain>
    </source>
</reference>
<sequence>MARRYDGIIVTFIYKAGLSIQRMRTNQTVNLYRSGTNPRSVRLPALASLLASLVLLTSCRSSEMPLAGTWKTYHNPRYNFEFPYPSSWTAEPPPDNQDGQAFRDPKNPQAEIRGWAGHQIKPITTKQSQQQAASVPPSKSNFTTAQGLSGALNVNIGPEISSMTLSLQQGDIRYHWQARSPSQQFDDYYRLFYYIAQQYRVPPPSQQP</sequence>
<comment type="caution">
    <text evidence="1">The sequence shown here is derived from an EMBL/GenBank/DDBJ whole genome shotgun (WGS) entry which is preliminary data.</text>
</comment>
<dbReference type="EMBL" id="JAMPKM010000002">
    <property type="protein sequence ID" value="MEP0816224.1"/>
    <property type="molecule type" value="Genomic_DNA"/>
</dbReference>
<accession>A0ABV0J368</accession>
<protein>
    <submittedName>
        <fullName evidence="1">Uncharacterized protein</fullName>
    </submittedName>
</protein>
<evidence type="ECO:0000313" key="1">
    <source>
        <dbReference type="EMBL" id="MEP0816224.1"/>
    </source>
</evidence>
<proteinExistence type="predicted"/>
<keyword evidence="2" id="KW-1185">Reference proteome</keyword>